<sequence length="32" mass="3667">MEKDNSILCTRLAPLSAFGDVRVRFWTLLQGE</sequence>
<comment type="caution">
    <text evidence="1">The sequence shown here is derived from an EMBL/GenBank/DDBJ whole genome shotgun (WGS) entry which is preliminary data.</text>
</comment>
<protein>
    <submittedName>
        <fullName evidence="1">Uncharacterized protein</fullName>
    </submittedName>
</protein>
<accession>A0A921RAH2</accession>
<dbReference type="Proteomes" id="UP000807115">
    <property type="component" value="Chromosome 3"/>
</dbReference>
<evidence type="ECO:0000313" key="1">
    <source>
        <dbReference type="EMBL" id="KAG0535968.1"/>
    </source>
</evidence>
<dbReference type="EMBL" id="CM027682">
    <property type="protein sequence ID" value="KAG0535968.1"/>
    <property type="molecule type" value="Genomic_DNA"/>
</dbReference>
<dbReference type="AlphaFoldDB" id="A0A921RAH2"/>
<name>A0A921RAH2_SORBI</name>
<reference evidence="1" key="1">
    <citation type="journal article" date="2019" name="BMC Genomics">
        <title>A new reference genome for Sorghum bicolor reveals high levels of sequence similarity between sweet and grain genotypes: implications for the genetics of sugar metabolism.</title>
        <authorList>
            <person name="Cooper E.A."/>
            <person name="Brenton Z.W."/>
            <person name="Flinn B.S."/>
            <person name="Jenkins J."/>
            <person name="Shu S."/>
            <person name="Flowers D."/>
            <person name="Luo F."/>
            <person name="Wang Y."/>
            <person name="Xia P."/>
            <person name="Barry K."/>
            <person name="Daum C."/>
            <person name="Lipzen A."/>
            <person name="Yoshinaga Y."/>
            <person name="Schmutz J."/>
            <person name="Saski C."/>
            <person name="Vermerris W."/>
            <person name="Kresovich S."/>
        </authorList>
    </citation>
    <scope>NUCLEOTIDE SEQUENCE</scope>
</reference>
<reference evidence="1" key="2">
    <citation type="submission" date="2020-10" db="EMBL/GenBank/DDBJ databases">
        <authorList>
            <person name="Cooper E.A."/>
            <person name="Brenton Z.W."/>
            <person name="Flinn B.S."/>
            <person name="Jenkins J."/>
            <person name="Shu S."/>
            <person name="Flowers D."/>
            <person name="Luo F."/>
            <person name="Wang Y."/>
            <person name="Xia P."/>
            <person name="Barry K."/>
            <person name="Daum C."/>
            <person name="Lipzen A."/>
            <person name="Yoshinaga Y."/>
            <person name="Schmutz J."/>
            <person name="Saski C."/>
            <person name="Vermerris W."/>
            <person name="Kresovich S."/>
        </authorList>
    </citation>
    <scope>NUCLEOTIDE SEQUENCE</scope>
</reference>
<gene>
    <name evidence="1" type="ORF">BDA96_03G023500</name>
</gene>
<organism evidence="1 2">
    <name type="scientific">Sorghum bicolor</name>
    <name type="common">Sorghum</name>
    <name type="synonym">Sorghum vulgare</name>
    <dbReference type="NCBI Taxonomy" id="4558"/>
    <lineage>
        <taxon>Eukaryota</taxon>
        <taxon>Viridiplantae</taxon>
        <taxon>Streptophyta</taxon>
        <taxon>Embryophyta</taxon>
        <taxon>Tracheophyta</taxon>
        <taxon>Spermatophyta</taxon>
        <taxon>Magnoliopsida</taxon>
        <taxon>Liliopsida</taxon>
        <taxon>Poales</taxon>
        <taxon>Poaceae</taxon>
        <taxon>PACMAD clade</taxon>
        <taxon>Panicoideae</taxon>
        <taxon>Andropogonodae</taxon>
        <taxon>Andropogoneae</taxon>
        <taxon>Sorghinae</taxon>
        <taxon>Sorghum</taxon>
    </lineage>
</organism>
<evidence type="ECO:0000313" key="2">
    <source>
        <dbReference type="Proteomes" id="UP000807115"/>
    </source>
</evidence>
<proteinExistence type="predicted"/>